<protein>
    <submittedName>
        <fullName evidence="2">DUF397 domain-containing protein</fullName>
    </submittedName>
</protein>
<proteinExistence type="predicted"/>
<dbReference type="InterPro" id="IPR007278">
    <property type="entry name" value="DUF397"/>
</dbReference>
<dbReference type="Proteomes" id="UP000774570">
    <property type="component" value="Unassembled WGS sequence"/>
</dbReference>
<dbReference type="Pfam" id="PF04149">
    <property type="entry name" value="DUF397"/>
    <property type="match status" value="1"/>
</dbReference>
<reference evidence="2 3" key="1">
    <citation type="submission" date="2021-07" db="EMBL/GenBank/DDBJ databases">
        <title>Actinomadura sp. PM05-2 isolated from lichen.</title>
        <authorList>
            <person name="Somphong A."/>
            <person name="Phongsopitanun W."/>
            <person name="Tanasupawat S."/>
            <person name="Peongsungnone V."/>
        </authorList>
    </citation>
    <scope>NUCLEOTIDE SEQUENCE [LARGE SCALE GENOMIC DNA]</scope>
    <source>
        <strain evidence="2 3">PM05-2</strain>
    </source>
</reference>
<accession>A0ABS7G6J9</accession>
<evidence type="ECO:0000313" key="2">
    <source>
        <dbReference type="EMBL" id="MBW8487437.1"/>
    </source>
</evidence>
<organism evidence="2 3">
    <name type="scientific">Actinomadura parmotrematis</name>
    <dbReference type="NCBI Taxonomy" id="2864039"/>
    <lineage>
        <taxon>Bacteria</taxon>
        <taxon>Bacillati</taxon>
        <taxon>Actinomycetota</taxon>
        <taxon>Actinomycetes</taxon>
        <taxon>Streptosporangiales</taxon>
        <taxon>Thermomonosporaceae</taxon>
        <taxon>Actinomadura</taxon>
    </lineage>
</organism>
<comment type="caution">
    <text evidence="2">The sequence shown here is derived from an EMBL/GenBank/DDBJ whole genome shotgun (WGS) entry which is preliminary data.</text>
</comment>
<feature type="domain" description="DUF397" evidence="1">
    <location>
        <begin position="11"/>
        <end position="63"/>
    </location>
</feature>
<evidence type="ECO:0000259" key="1">
    <source>
        <dbReference type="Pfam" id="PF04149"/>
    </source>
</evidence>
<name>A0ABS7G6J9_9ACTN</name>
<keyword evidence="3" id="KW-1185">Reference proteome</keyword>
<dbReference type="EMBL" id="JAIBOA010000034">
    <property type="protein sequence ID" value="MBW8487437.1"/>
    <property type="molecule type" value="Genomic_DNA"/>
</dbReference>
<sequence length="69" mass="7214">MRVGNASARPWAKSSRCASNTACIEVTRLHSADIGVRDGGLGESAPVLSIGSTSWDRLLSKIKAGELDS</sequence>
<dbReference type="RefSeq" id="WP_220170668.1">
    <property type="nucleotide sequence ID" value="NZ_JAIBOA010000034.1"/>
</dbReference>
<gene>
    <name evidence="2" type="ORF">K1Y72_34145</name>
</gene>
<evidence type="ECO:0000313" key="3">
    <source>
        <dbReference type="Proteomes" id="UP000774570"/>
    </source>
</evidence>